<dbReference type="EMBL" id="MHHY01000009">
    <property type="protein sequence ID" value="OGY40326.1"/>
    <property type="molecule type" value="Genomic_DNA"/>
</dbReference>
<dbReference type="PANTHER" id="PTHR38659:SF1">
    <property type="entry name" value="METAL DEPENDENT PHOSPHOHYDROLASE"/>
    <property type="match status" value="1"/>
</dbReference>
<gene>
    <name evidence="1" type="ORF">A2570_03555</name>
</gene>
<proteinExistence type="predicted"/>
<name>A0A1G1XKY2_9BACT</name>
<dbReference type="STRING" id="1797529.A2570_03555"/>
<dbReference type="Proteomes" id="UP000178570">
    <property type="component" value="Unassembled WGS sequence"/>
</dbReference>
<organism evidence="1 2">
    <name type="scientific">Candidatus Brennerbacteria bacterium RIFOXYD1_FULL_41_16</name>
    <dbReference type="NCBI Taxonomy" id="1797529"/>
    <lineage>
        <taxon>Bacteria</taxon>
        <taxon>Candidatus Brenneribacteriota</taxon>
    </lineage>
</organism>
<evidence type="ECO:0008006" key="3">
    <source>
        <dbReference type="Google" id="ProtNLM"/>
    </source>
</evidence>
<dbReference type="PANTHER" id="PTHR38659">
    <property type="entry name" value="METAL-DEPENDENT PHOSPHOHYDROLASE"/>
    <property type="match status" value="1"/>
</dbReference>
<dbReference type="AlphaFoldDB" id="A0A1G1XKY2"/>
<sequence length="197" mass="22101">MISKEQSLGLIREHVKNENIVKHMLALKALMEGIYDELKNRGKSEQGLSGTKEEWGIAGLLHDGDYCEGVPDNMQGIQITKWAREKAYEIPENIAYTMAAHNWHNTGAEPKTLMDWTIFCGDSLTGLIVATALVLPNKKIADVTVERILKRFREPNFAKGTRRDEIAMCQEKIGLSLEEFITISLKSMQAVAEEIGL</sequence>
<evidence type="ECO:0000313" key="1">
    <source>
        <dbReference type="EMBL" id="OGY40326.1"/>
    </source>
</evidence>
<evidence type="ECO:0000313" key="2">
    <source>
        <dbReference type="Proteomes" id="UP000178570"/>
    </source>
</evidence>
<comment type="caution">
    <text evidence="1">The sequence shown here is derived from an EMBL/GenBank/DDBJ whole genome shotgun (WGS) entry which is preliminary data.</text>
</comment>
<accession>A0A1G1XKY2</accession>
<reference evidence="1 2" key="1">
    <citation type="journal article" date="2016" name="Nat. Commun.">
        <title>Thousands of microbial genomes shed light on interconnected biogeochemical processes in an aquifer system.</title>
        <authorList>
            <person name="Anantharaman K."/>
            <person name="Brown C.T."/>
            <person name="Hug L.A."/>
            <person name="Sharon I."/>
            <person name="Castelle C.J."/>
            <person name="Probst A.J."/>
            <person name="Thomas B.C."/>
            <person name="Singh A."/>
            <person name="Wilkins M.J."/>
            <person name="Karaoz U."/>
            <person name="Brodie E.L."/>
            <person name="Williams K.H."/>
            <person name="Hubbard S.S."/>
            <person name="Banfield J.F."/>
        </authorList>
    </citation>
    <scope>NUCLEOTIDE SEQUENCE [LARGE SCALE GENOMIC DNA]</scope>
</reference>
<protein>
    <recommendedName>
        <fullName evidence="3">Phosphohydrolase</fullName>
    </recommendedName>
</protein>